<feature type="compositionally biased region" description="Pro residues" evidence="4">
    <location>
        <begin position="143"/>
        <end position="158"/>
    </location>
</feature>
<feature type="region of interest" description="Disordered" evidence="4">
    <location>
        <begin position="123"/>
        <end position="202"/>
    </location>
</feature>
<evidence type="ECO:0000256" key="4">
    <source>
        <dbReference type="SAM" id="MobiDB-lite"/>
    </source>
</evidence>
<feature type="compositionally biased region" description="Basic and acidic residues" evidence="4">
    <location>
        <begin position="178"/>
        <end position="202"/>
    </location>
</feature>
<dbReference type="SMART" id="SM00418">
    <property type="entry name" value="HTH_ARSR"/>
    <property type="match status" value="1"/>
</dbReference>
<evidence type="ECO:0000256" key="2">
    <source>
        <dbReference type="ARBA" id="ARBA00023125"/>
    </source>
</evidence>
<evidence type="ECO:0000313" key="6">
    <source>
        <dbReference type="EMBL" id="WZO33458.1"/>
    </source>
</evidence>
<dbReference type="InterPro" id="IPR011991">
    <property type="entry name" value="ArsR-like_HTH"/>
</dbReference>
<dbReference type="SUPFAM" id="SSF46785">
    <property type="entry name" value="Winged helix' DNA-binding domain"/>
    <property type="match status" value="1"/>
</dbReference>
<dbReference type="AlphaFoldDB" id="A0AAU6S957"/>
<proteinExistence type="predicted"/>
<dbReference type="NCBIfam" id="NF033788">
    <property type="entry name" value="HTH_metalloreg"/>
    <property type="match status" value="1"/>
</dbReference>
<accession>A0AAU6S957</accession>
<dbReference type="GO" id="GO:0003700">
    <property type="term" value="F:DNA-binding transcription factor activity"/>
    <property type="evidence" value="ECO:0007669"/>
    <property type="project" value="InterPro"/>
</dbReference>
<sequence length="202" mass="22055">MDPFEALAEPVRRRIIEILASGEHTSGQLADVIGFEFRISRTAVSKHLRLLRNAEYVDVRADENWRWYRLKPSGFATLENAVADLKLKMASAIGWDADAGQQRDPLAVLPVYPAVPFRGPGRALKRGHRGRQTACEPHASPDDIPPVPPMIDLFPPPALRAADAAGDDEEDDDLEAGDVEHLGGAHVGHTDPADLRPPRLGA</sequence>
<dbReference type="RefSeq" id="WP_349428005.1">
    <property type="nucleotide sequence ID" value="NZ_CP151632.1"/>
</dbReference>
<evidence type="ECO:0000256" key="1">
    <source>
        <dbReference type="ARBA" id="ARBA00023015"/>
    </source>
</evidence>
<dbReference type="PROSITE" id="PS50987">
    <property type="entry name" value="HTH_ARSR_2"/>
    <property type="match status" value="1"/>
</dbReference>
<keyword evidence="2" id="KW-0238">DNA-binding</keyword>
<name>A0AAU6S957_9MICO</name>
<dbReference type="PRINTS" id="PR00778">
    <property type="entry name" value="HTHARSR"/>
</dbReference>
<dbReference type="EMBL" id="CP151632">
    <property type="protein sequence ID" value="WZO33458.1"/>
    <property type="molecule type" value="Genomic_DNA"/>
</dbReference>
<protein>
    <submittedName>
        <fullName evidence="6">Metalloregulator ArsR/SmtB family transcription factor</fullName>
    </submittedName>
</protein>
<dbReference type="Gene3D" id="1.10.10.10">
    <property type="entry name" value="Winged helix-like DNA-binding domain superfamily/Winged helix DNA-binding domain"/>
    <property type="match status" value="1"/>
</dbReference>
<evidence type="ECO:0000256" key="3">
    <source>
        <dbReference type="ARBA" id="ARBA00023163"/>
    </source>
</evidence>
<feature type="domain" description="HTH arsR-type" evidence="5">
    <location>
        <begin position="1"/>
        <end position="90"/>
    </location>
</feature>
<gene>
    <name evidence="6" type="ORF">MRBLWS13_001084</name>
</gene>
<dbReference type="PANTHER" id="PTHR33154">
    <property type="entry name" value="TRANSCRIPTIONAL REGULATOR, ARSR FAMILY"/>
    <property type="match status" value="1"/>
</dbReference>
<dbReference type="InterPro" id="IPR051081">
    <property type="entry name" value="HTH_MetalResp_TranReg"/>
</dbReference>
<feature type="compositionally biased region" description="Acidic residues" evidence="4">
    <location>
        <begin position="165"/>
        <end position="177"/>
    </location>
</feature>
<reference evidence="6" key="1">
    <citation type="submission" date="2024-04" db="EMBL/GenBank/DDBJ databases">
        <authorList>
            <person name="Roder T."/>
            <person name="Oberhansli S."/>
            <person name="Kreuzer M."/>
        </authorList>
    </citation>
    <scope>NUCLEOTIDE SEQUENCE</scope>
    <source>
        <strain evidence="6">LWS13-1.2</strain>
    </source>
</reference>
<organism evidence="6">
    <name type="scientific">Microbacterium sp. LWS13-1.2</name>
    <dbReference type="NCBI Taxonomy" id="3135264"/>
    <lineage>
        <taxon>Bacteria</taxon>
        <taxon>Bacillati</taxon>
        <taxon>Actinomycetota</taxon>
        <taxon>Actinomycetes</taxon>
        <taxon>Micrococcales</taxon>
        <taxon>Microbacteriaceae</taxon>
        <taxon>Microbacterium</taxon>
    </lineage>
</organism>
<dbReference type="PANTHER" id="PTHR33154:SF33">
    <property type="entry name" value="TRANSCRIPTIONAL REPRESSOR SDPR"/>
    <property type="match status" value="1"/>
</dbReference>
<dbReference type="GO" id="GO:0003677">
    <property type="term" value="F:DNA binding"/>
    <property type="evidence" value="ECO:0007669"/>
    <property type="project" value="UniProtKB-KW"/>
</dbReference>
<dbReference type="Pfam" id="PF01022">
    <property type="entry name" value="HTH_5"/>
    <property type="match status" value="1"/>
</dbReference>
<dbReference type="InterPro" id="IPR001845">
    <property type="entry name" value="HTH_ArsR_DNA-bd_dom"/>
</dbReference>
<dbReference type="InterPro" id="IPR036390">
    <property type="entry name" value="WH_DNA-bd_sf"/>
</dbReference>
<dbReference type="CDD" id="cd00090">
    <property type="entry name" value="HTH_ARSR"/>
    <property type="match status" value="1"/>
</dbReference>
<evidence type="ECO:0000259" key="5">
    <source>
        <dbReference type="PROSITE" id="PS50987"/>
    </source>
</evidence>
<dbReference type="InterPro" id="IPR036388">
    <property type="entry name" value="WH-like_DNA-bd_sf"/>
</dbReference>
<keyword evidence="1" id="KW-0805">Transcription regulation</keyword>
<keyword evidence="3" id="KW-0804">Transcription</keyword>